<keyword evidence="5" id="KW-0472">Membrane</keyword>
<dbReference type="PANTHER" id="PTHR35789">
    <property type="entry name" value="SPORE GERMINATION PROTEIN B3"/>
    <property type="match status" value="1"/>
</dbReference>
<dbReference type="Proteomes" id="UP000216207">
    <property type="component" value="Unassembled WGS sequence"/>
</dbReference>
<evidence type="ECO:0000256" key="7">
    <source>
        <dbReference type="ARBA" id="ARBA00023288"/>
    </source>
</evidence>
<evidence type="ECO:0000313" key="10">
    <source>
        <dbReference type="EMBL" id="PAE89025.1"/>
    </source>
</evidence>
<dbReference type="AlphaFoldDB" id="A0A268P121"/>
<dbReference type="InterPro" id="IPR008844">
    <property type="entry name" value="Spore_GerAC-like"/>
</dbReference>
<keyword evidence="3" id="KW-0309">Germination</keyword>
<evidence type="ECO:0000256" key="1">
    <source>
        <dbReference type="ARBA" id="ARBA00004635"/>
    </source>
</evidence>
<dbReference type="InterPro" id="IPR057336">
    <property type="entry name" value="GerAC_N"/>
</dbReference>
<comment type="caution">
    <text evidence="10">The sequence shown here is derived from an EMBL/GenBank/DDBJ whole genome shotgun (WGS) entry which is preliminary data.</text>
</comment>
<comment type="subcellular location">
    <subcellularLocation>
        <location evidence="1">Membrane</location>
        <topology evidence="1">Lipid-anchor</topology>
    </subcellularLocation>
</comment>
<reference evidence="10 11" key="1">
    <citation type="submission" date="2017-07" db="EMBL/GenBank/DDBJ databases">
        <title>Isolation and whole genome analysis of endospore-forming bacteria from heroin.</title>
        <authorList>
            <person name="Kalinowski J."/>
            <person name="Ahrens B."/>
            <person name="Al-Dilaimi A."/>
            <person name="Winkler A."/>
            <person name="Wibberg D."/>
            <person name="Schleenbecker U."/>
            <person name="Ruckert C."/>
            <person name="Wolfel R."/>
            <person name="Grass G."/>
        </authorList>
    </citation>
    <scope>NUCLEOTIDE SEQUENCE [LARGE SCALE GENOMIC DNA]</scope>
    <source>
        <strain evidence="10 11">7539</strain>
    </source>
</reference>
<comment type="similarity">
    <text evidence="2">Belongs to the GerABKC lipoprotein family.</text>
</comment>
<evidence type="ECO:0008006" key="12">
    <source>
        <dbReference type="Google" id="ProtNLM"/>
    </source>
</evidence>
<dbReference type="GO" id="GO:0009847">
    <property type="term" value="P:spore germination"/>
    <property type="evidence" value="ECO:0007669"/>
    <property type="project" value="InterPro"/>
</dbReference>
<dbReference type="InterPro" id="IPR038501">
    <property type="entry name" value="Spore_GerAC_C_sf"/>
</dbReference>
<dbReference type="PANTHER" id="PTHR35789:SF1">
    <property type="entry name" value="SPORE GERMINATION PROTEIN B3"/>
    <property type="match status" value="1"/>
</dbReference>
<dbReference type="GO" id="GO:0016020">
    <property type="term" value="C:membrane"/>
    <property type="evidence" value="ECO:0007669"/>
    <property type="project" value="UniProtKB-SubCell"/>
</dbReference>
<feature type="domain" description="Spore germination GerAC-like C-terminal" evidence="8">
    <location>
        <begin position="203"/>
        <end position="368"/>
    </location>
</feature>
<evidence type="ECO:0000259" key="9">
    <source>
        <dbReference type="Pfam" id="PF25198"/>
    </source>
</evidence>
<accession>A0A268P121</accession>
<dbReference type="Gene3D" id="3.30.300.210">
    <property type="entry name" value="Nutrient germinant receptor protein C, domain 3"/>
    <property type="match status" value="1"/>
</dbReference>
<evidence type="ECO:0000256" key="2">
    <source>
        <dbReference type="ARBA" id="ARBA00007886"/>
    </source>
</evidence>
<keyword evidence="6" id="KW-0564">Palmitate</keyword>
<dbReference type="RefSeq" id="WP_095326658.1">
    <property type="nucleotide sequence ID" value="NZ_JAUPFF010000001.1"/>
</dbReference>
<dbReference type="NCBIfam" id="TIGR02887">
    <property type="entry name" value="spore_ger_x_C"/>
    <property type="match status" value="1"/>
</dbReference>
<evidence type="ECO:0000256" key="5">
    <source>
        <dbReference type="ARBA" id="ARBA00023136"/>
    </source>
</evidence>
<sequence>MKYKIIALFGSVLLLTGCWDHTNIEDYSLVMGIGLGIDAEEKEKVGMLTQLYLPVADTQGVAELSFRNLYTKGETVLDATRELELIDQGILSDHQLVLVFHEDALRKWRAEELINQKIRDERARRGIRIFVTEVPLQTLFKYPVEARVAPTSKMLDALAQNIDRSTKVLPPVTLGTLSDNINRGYTIILPKVTVKDGNLELDGGQILKKGVHLTDSLSPDQITSLNWLTGEVKGGVVQAKVDGYRVAYEVLSSRMESVKTTLENDKLTMDIYVKSDGRLAENWDPKENTYDPTYLKKLEGLFEKTVETQVDQVVNDMQTKYEAAPFKLVKYVRVQQYPFWKKNKDNWDEVFSEATVRFHVDLTITDFGIRGKRQ</sequence>
<evidence type="ECO:0000313" key="11">
    <source>
        <dbReference type="Proteomes" id="UP000216207"/>
    </source>
</evidence>
<name>A0A268P121_SHOCL</name>
<dbReference type="PROSITE" id="PS51257">
    <property type="entry name" value="PROKAR_LIPOPROTEIN"/>
    <property type="match status" value="1"/>
</dbReference>
<keyword evidence="4" id="KW-0732">Signal</keyword>
<dbReference type="Pfam" id="PF05504">
    <property type="entry name" value="Spore_GerAC"/>
    <property type="match status" value="1"/>
</dbReference>
<organism evidence="10 11">
    <name type="scientific">Shouchella clausii</name>
    <name type="common">Alkalihalobacillus clausii</name>
    <dbReference type="NCBI Taxonomy" id="79880"/>
    <lineage>
        <taxon>Bacteria</taxon>
        <taxon>Bacillati</taxon>
        <taxon>Bacillota</taxon>
        <taxon>Bacilli</taxon>
        <taxon>Bacillales</taxon>
        <taxon>Bacillaceae</taxon>
        <taxon>Shouchella</taxon>
    </lineage>
</organism>
<evidence type="ECO:0000256" key="4">
    <source>
        <dbReference type="ARBA" id="ARBA00022729"/>
    </source>
</evidence>
<evidence type="ECO:0000256" key="6">
    <source>
        <dbReference type="ARBA" id="ARBA00023139"/>
    </source>
</evidence>
<proteinExistence type="inferred from homology"/>
<protein>
    <recommendedName>
        <fullName evidence="12">Ger(X)C family spore germination protein</fullName>
    </recommendedName>
</protein>
<evidence type="ECO:0000259" key="8">
    <source>
        <dbReference type="Pfam" id="PF05504"/>
    </source>
</evidence>
<dbReference type="Pfam" id="PF25198">
    <property type="entry name" value="Spore_GerAC_N"/>
    <property type="match status" value="1"/>
</dbReference>
<keyword evidence="7" id="KW-0449">Lipoprotein</keyword>
<dbReference type="InterPro" id="IPR046953">
    <property type="entry name" value="Spore_GerAC-like_C"/>
</dbReference>
<evidence type="ECO:0000256" key="3">
    <source>
        <dbReference type="ARBA" id="ARBA00022544"/>
    </source>
</evidence>
<dbReference type="Gene3D" id="6.20.190.10">
    <property type="entry name" value="Nutrient germinant receptor protein C, domain 1"/>
    <property type="match status" value="1"/>
</dbReference>
<dbReference type="EMBL" id="NPCC01000012">
    <property type="protein sequence ID" value="PAE89025.1"/>
    <property type="molecule type" value="Genomic_DNA"/>
</dbReference>
<feature type="domain" description="Spore germination protein N-terminal" evidence="9">
    <location>
        <begin position="20"/>
        <end position="193"/>
    </location>
</feature>
<gene>
    <name evidence="10" type="ORF">CHH72_11695</name>
</gene>